<dbReference type="EMBL" id="VXKB01000001">
    <property type="protein sequence ID" value="KAA8716698.1"/>
    <property type="molecule type" value="Genomic_DNA"/>
</dbReference>
<name>A0A5M9R9D8_9GAMM</name>
<organism evidence="1 2">
    <name type="scientific">Morganella psychrotolerans</name>
    <dbReference type="NCBI Taxonomy" id="368603"/>
    <lineage>
        <taxon>Bacteria</taxon>
        <taxon>Pseudomonadati</taxon>
        <taxon>Pseudomonadota</taxon>
        <taxon>Gammaproteobacteria</taxon>
        <taxon>Enterobacterales</taxon>
        <taxon>Morganellaceae</taxon>
        <taxon>Morganella</taxon>
    </lineage>
</organism>
<reference evidence="1 2" key="1">
    <citation type="submission" date="2019-09" db="EMBL/GenBank/DDBJ databases">
        <title>Draft genome sequence of various Type strains from the CCUG.</title>
        <authorList>
            <person name="Pineiro-Iglesias B."/>
            <person name="Tunovic T."/>
            <person name="Unosson C."/>
            <person name="Inganas E."/>
            <person name="Ohlen M."/>
            <person name="Cardew S."/>
            <person name="Jensie-Markopoulos S."/>
            <person name="Salva-Serra F."/>
            <person name="Jaen-Luchoro D."/>
            <person name="Karlsson R."/>
            <person name="Svensson-Stadler L."/>
            <person name="Chun J."/>
            <person name="Moore E."/>
        </authorList>
    </citation>
    <scope>NUCLEOTIDE SEQUENCE [LARGE SCALE GENOMIC DNA]</scope>
    <source>
        <strain evidence="1 2">CCUG 53682T</strain>
    </source>
</reference>
<protein>
    <submittedName>
        <fullName evidence="1">Uncharacterized protein</fullName>
    </submittedName>
</protein>
<proteinExistence type="predicted"/>
<dbReference type="RefSeq" id="WP_067363782.1">
    <property type="nucleotide sequence ID" value="NZ_BAAAFS010000001.1"/>
</dbReference>
<dbReference type="Proteomes" id="UP000322181">
    <property type="component" value="Unassembled WGS sequence"/>
</dbReference>
<gene>
    <name evidence="1" type="ORF">F4V73_02125</name>
</gene>
<evidence type="ECO:0000313" key="1">
    <source>
        <dbReference type="EMBL" id="KAA8716698.1"/>
    </source>
</evidence>
<dbReference type="AlphaFoldDB" id="A0A5M9R9D8"/>
<evidence type="ECO:0000313" key="2">
    <source>
        <dbReference type="Proteomes" id="UP000322181"/>
    </source>
</evidence>
<accession>A0A5M9R9D8</accession>
<dbReference type="OrthoDB" id="9923847at2"/>
<sequence length="131" mass="14955">MSKPVYLSDTAYLSLHEIKSHQIDKARQAGHSEENSQKIGAELVQNLVTEATKALSDIVTWSVDPQMASRGYPFLKWRQKSTNYLCLHEVTDSEIQIHFFCHGKTDYVNAFSRLTTVYTYVPYYLPGGDPH</sequence>
<comment type="caution">
    <text evidence="1">The sequence shown here is derived from an EMBL/GenBank/DDBJ whole genome shotgun (WGS) entry which is preliminary data.</text>
</comment>